<dbReference type="NCBIfam" id="NF037968">
    <property type="entry name" value="SemiSWEET_2"/>
    <property type="match status" value="1"/>
</dbReference>
<evidence type="ECO:0000256" key="5">
    <source>
        <dbReference type="SAM" id="Phobius"/>
    </source>
</evidence>
<feature type="transmembrane region" description="Helical" evidence="5">
    <location>
        <begin position="36"/>
        <end position="56"/>
    </location>
</feature>
<name>A0A0G1PHS8_9BACT</name>
<dbReference type="Pfam" id="PF04193">
    <property type="entry name" value="PQ-loop"/>
    <property type="match status" value="1"/>
</dbReference>
<keyword evidence="4 5" id="KW-0472">Membrane</keyword>
<dbReference type="Gene3D" id="1.20.1280.290">
    <property type="match status" value="1"/>
</dbReference>
<accession>A0A0G1PHS8</accession>
<keyword evidence="3 5" id="KW-1133">Transmembrane helix</keyword>
<dbReference type="InterPro" id="IPR006603">
    <property type="entry name" value="PQ-loop_rpt"/>
</dbReference>
<gene>
    <name evidence="6" type="ORF">UX45_C0019G0012</name>
</gene>
<evidence type="ECO:0000256" key="4">
    <source>
        <dbReference type="ARBA" id="ARBA00023136"/>
    </source>
</evidence>
<feature type="transmembrane region" description="Helical" evidence="5">
    <location>
        <begin position="62"/>
        <end position="81"/>
    </location>
</feature>
<keyword evidence="2 5" id="KW-0812">Transmembrane</keyword>
<evidence type="ECO:0008006" key="8">
    <source>
        <dbReference type="Google" id="ProtNLM"/>
    </source>
</evidence>
<reference evidence="6 7" key="1">
    <citation type="journal article" date="2015" name="Nature">
        <title>rRNA introns, odd ribosomes, and small enigmatic genomes across a large radiation of phyla.</title>
        <authorList>
            <person name="Brown C.T."/>
            <person name="Hug L.A."/>
            <person name="Thomas B.C."/>
            <person name="Sharon I."/>
            <person name="Castelle C.J."/>
            <person name="Singh A."/>
            <person name="Wilkins M.J."/>
            <person name="Williams K.H."/>
            <person name="Banfield J.F."/>
        </authorList>
    </citation>
    <scope>NUCLEOTIDE SEQUENCE [LARGE SCALE GENOMIC DNA]</scope>
</reference>
<dbReference type="Proteomes" id="UP000034705">
    <property type="component" value="Unassembled WGS sequence"/>
</dbReference>
<protein>
    <recommendedName>
        <fullName evidence="8">MtN3 and saliva related transmembrane protein</fullName>
    </recommendedName>
</protein>
<sequence>MTWIVSIGLFAAICTTIAFLPQVVKTIKTKQTKDISFWMYLIFLIGLLAWLIYGILIKDLPVIIANTATFLLAGLVFIFKIKYK</sequence>
<feature type="transmembrane region" description="Helical" evidence="5">
    <location>
        <begin position="6"/>
        <end position="24"/>
    </location>
</feature>
<dbReference type="AlphaFoldDB" id="A0A0G1PHS8"/>
<comment type="caution">
    <text evidence="6">The sequence shown here is derived from an EMBL/GenBank/DDBJ whole genome shotgun (WGS) entry which is preliminary data.</text>
</comment>
<dbReference type="GO" id="GO:0051119">
    <property type="term" value="F:sugar transmembrane transporter activity"/>
    <property type="evidence" value="ECO:0007669"/>
    <property type="project" value="InterPro"/>
</dbReference>
<evidence type="ECO:0000256" key="1">
    <source>
        <dbReference type="ARBA" id="ARBA00004141"/>
    </source>
</evidence>
<comment type="subcellular location">
    <subcellularLocation>
        <location evidence="1">Membrane</location>
        <topology evidence="1">Multi-pass membrane protein</topology>
    </subcellularLocation>
</comment>
<evidence type="ECO:0000256" key="2">
    <source>
        <dbReference type="ARBA" id="ARBA00022692"/>
    </source>
</evidence>
<dbReference type="GO" id="GO:0016020">
    <property type="term" value="C:membrane"/>
    <property type="evidence" value="ECO:0007669"/>
    <property type="project" value="UniProtKB-SubCell"/>
</dbReference>
<dbReference type="EMBL" id="LCMG01000019">
    <property type="protein sequence ID" value="KKU32339.1"/>
    <property type="molecule type" value="Genomic_DNA"/>
</dbReference>
<evidence type="ECO:0000256" key="3">
    <source>
        <dbReference type="ARBA" id="ARBA00022989"/>
    </source>
</evidence>
<evidence type="ECO:0000313" key="7">
    <source>
        <dbReference type="Proteomes" id="UP000034705"/>
    </source>
</evidence>
<proteinExistence type="predicted"/>
<evidence type="ECO:0000313" key="6">
    <source>
        <dbReference type="EMBL" id="KKU32339.1"/>
    </source>
</evidence>
<dbReference type="InterPro" id="IPR047662">
    <property type="entry name" value="SemiSWEET"/>
</dbReference>
<organism evidence="6 7">
    <name type="scientific">Candidatus Uhrbacteria bacterium GW2011_GWF2_46_218</name>
    <dbReference type="NCBI Taxonomy" id="1619001"/>
    <lineage>
        <taxon>Bacteria</taxon>
        <taxon>Candidatus Uhriibacteriota</taxon>
    </lineage>
</organism>